<dbReference type="EMBL" id="JBFRCH010000045">
    <property type="protein sequence ID" value="MEX3937169.1"/>
    <property type="molecule type" value="Genomic_DNA"/>
</dbReference>
<gene>
    <name evidence="1" type="ORF">AB4Y32_36445</name>
</gene>
<name>A0ACC6UC85_9BURK</name>
<dbReference type="Proteomes" id="UP001558850">
    <property type="component" value="Unassembled WGS sequence"/>
</dbReference>
<protein>
    <submittedName>
        <fullName evidence="1">Enoyl-CoA hydratase/isomerase family protein</fullName>
    </submittedName>
</protein>
<comment type="caution">
    <text evidence="1">The sequence shown here is derived from an EMBL/GenBank/DDBJ whole genome shotgun (WGS) entry which is preliminary data.</text>
</comment>
<evidence type="ECO:0000313" key="1">
    <source>
        <dbReference type="EMBL" id="MEX3937169.1"/>
    </source>
</evidence>
<evidence type="ECO:0000313" key="2">
    <source>
        <dbReference type="Proteomes" id="UP001558850"/>
    </source>
</evidence>
<reference evidence="1" key="1">
    <citation type="submission" date="2024-07" db="EMBL/GenBank/DDBJ databases">
        <title>A survey of Mimosa microsymbionts across Brazilian biomes reveals a high diversity of Paraburkholderia nodulating endemic species, but also that Cupriavidus is common as a symbiont of widespread species.</title>
        <authorList>
            <person name="Rouws L."/>
            <person name="Barauna A."/>
            <person name="Beukes C."/>
            <person name="Rouws J.R.C."/>
            <person name="De Faria S.M."/>
            <person name="Gross E."/>
            <person name="Bueno Dos Reis Junior F."/>
            <person name="Simon M.F."/>
            <person name="Maluk M."/>
            <person name="Odee D.W."/>
            <person name="Kenicer G."/>
            <person name="Young J.P.W."/>
            <person name="Reis V.M."/>
            <person name="Zilli J."/>
            <person name="James E.K."/>
        </authorList>
    </citation>
    <scope>NUCLEOTIDE SEQUENCE</scope>
    <source>
        <strain evidence="1">EG181B</strain>
    </source>
</reference>
<accession>A0ACC6UC85</accession>
<organism evidence="1 2">
    <name type="scientific">Paraburkholderia phymatum</name>
    <dbReference type="NCBI Taxonomy" id="148447"/>
    <lineage>
        <taxon>Bacteria</taxon>
        <taxon>Pseudomonadati</taxon>
        <taxon>Pseudomonadota</taxon>
        <taxon>Betaproteobacteria</taxon>
        <taxon>Burkholderiales</taxon>
        <taxon>Burkholderiaceae</taxon>
        <taxon>Paraburkholderia</taxon>
    </lineage>
</organism>
<keyword evidence="2" id="KW-1185">Reference proteome</keyword>
<proteinExistence type="predicted"/>
<sequence>MTEKSDQPSARSSGLAPELVVAGPIATITLRRPEMANRLDPEDLATLRGFIREVNARSDVLVLRLCAEGPNFCAGFNIGRLADGNAGANFEALANELEYARPVTIAAINGGVYGGATDLALACDFRIGTETSQMFVPAARLGLLFYRGGLQRYVSRLGLNMAKKLLLTAATLDATQMQACGFLDSVVAPAALRDEVERLSGELAGMAPLALLGMKKHLNRIADGTLDKDEFARDVARADASHDLREGVLARKEKRKPVFRGE</sequence>